<dbReference type="PATRIC" id="fig|411473.3.peg.910"/>
<keyword evidence="2" id="KW-1185">Reference proteome</keyword>
<organism evidence="1 2">
    <name type="scientific">Ruminococcus callidus ATCC 27760</name>
    <dbReference type="NCBI Taxonomy" id="411473"/>
    <lineage>
        <taxon>Bacteria</taxon>
        <taxon>Bacillati</taxon>
        <taxon>Bacillota</taxon>
        <taxon>Clostridia</taxon>
        <taxon>Eubacteriales</taxon>
        <taxon>Oscillospiraceae</taxon>
        <taxon>Ruminococcus</taxon>
    </lineage>
</organism>
<evidence type="ECO:0000313" key="1">
    <source>
        <dbReference type="EMBL" id="ERJ96530.1"/>
    </source>
</evidence>
<dbReference type="STRING" id="411473.RUMCAL_01108"/>
<dbReference type="Proteomes" id="UP000016662">
    <property type="component" value="Unassembled WGS sequence"/>
</dbReference>
<dbReference type="AlphaFoldDB" id="U2KWU1"/>
<comment type="caution">
    <text evidence="1">The sequence shown here is derived from an EMBL/GenBank/DDBJ whole genome shotgun (WGS) entry which is preliminary data.</text>
</comment>
<protein>
    <submittedName>
        <fullName evidence="1">Uncharacterized protein</fullName>
    </submittedName>
</protein>
<gene>
    <name evidence="1" type="ORF">RUMCAL_01108</name>
</gene>
<proteinExistence type="predicted"/>
<accession>U2KWU1</accession>
<name>U2KWU1_9FIRM</name>
<dbReference type="EMBL" id="AWVF01000130">
    <property type="protein sequence ID" value="ERJ96530.1"/>
    <property type="molecule type" value="Genomic_DNA"/>
</dbReference>
<evidence type="ECO:0000313" key="2">
    <source>
        <dbReference type="Proteomes" id="UP000016662"/>
    </source>
</evidence>
<dbReference type="HOGENOM" id="CLU_3140328_0_0_9"/>
<reference evidence="1 2" key="1">
    <citation type="submission" date="2013-07" db="EMBL/GenBank/DDBJ databases">
        <authorList>
            <person name="Weinstock G."/>
            <person name="Sodergren E."/>
            <person name="Wylie T."/>
            <person name="Fulton L."/>
            <person name="Fulton R."/>
            <person name="Fronick C."/>
            <person name="O'Laughlin M."/>
            <person name="Godfrey J."/>
            <person name="Miner T."/>
            <person name="Herter B."/>
            <person name="Appelbaum E."/>
            <person name="Cordes M."/>
            <person name="Lek S."/>
            <person name="Wollam A."/>
            <person name="Pepin K.H."/>
            <person name="Palsikar V.B."/>
            <person name="Mitreva M."/>
            <person name="Wilson R.K."/>
        </authorList>
    </citation>
    <scope>NUCLEOTIDE SEQUENCE [LARGE SCALE GENOMIC DNA]</scope>
    <source>
        <strain evidence="1 2">ATCC 27760</strain>
    </source>
</reference>
<sequence length="49" mass="5456">MFSVRNSTSTGLFSDCTSSFCTFGNIVRKTTAMRKPHRAAEVKGFLFYG</sequence>